<keyword evidence="2" id="KW-1185">Reference proteome</keyword>
<gene>
    <name evidence="1" type="ORF">J5O05_10580</name>
</gene>
<sequence>MSLPTQYLSTSELCEILHIEKRSLHNRLSLQRKAIREGADPQSRKVQQFAPPSIKVGRIYLFRWDAVQCWLSRHQGMKM</sequence>
<name>A0A975DET3_9GAMM</name>
<dbReference type="AlphaFoldDB" id="A0A975DET3"/>
<dbReference type="KEGG" id="pxi:J5O05_10580"/>
<organism evidence="1 2">
    <name type="scientific">Pseudoalteromonas xiamenensis</name>
    <dbReference type="NCBI Taxonomy" id="882626"/>
    <lineage>
        <taxon>Bacteria</taxon>
        <taxon>Pseudomonadati</taxon>
        <taxon>Pseudomonadota</taxon>
        <taxon>Gammaproteobacteria</taxon>
        <taxon>Alteromonadales</taxon>
        <taxon>Pseudoalteromonadaceae</taxon>
        <taxon>Pseudoalteromonas</taxon>
    </lineage>
</organism>
<protein>
    <submittedName>
        <fullName evidence="1">Uncharacterized protein</fullName>
    </submittedName>
</protein>
<proteinExistence type="predicted"/>
<evidence type="ECO:0000313" key="2">
    <source>
        <dbReference type="Proteomes" id="UP000664904"/>
    </source>
</evidence>
<accession>A0A975DET3</accession>
<dbReference type="RefSeq" id="WP_208842037.1">
    <property type="nucleotide sequence ID" value="NZ_CP072133.1"/>
</dbReference>
<reference evidence="1" key="1">
    <citation type="submission" date="2021-03" db="EMBL/GenBank/DDBJ databases">
        <title>Complete Genome of Pseudoalteromonas xiamenensis STKMTI.2, a new potential marine bacterium producing anti-Vibrio compounds.</title>
        <authorList>
            <person name="Handayani D.P."/>
            <person name="Isnansetyo A."/>
            <person name="Istiqomah I."/>
            <person name="Jumina J."/>
        </authorList>
    </citation>
    <scope>NUCLEOTIDE SEQUENCE</scope>
    <source>
        <strain evidence="1">STKMTI.2</strain>
    </source>
</reference>
<dbReference type="EMBL" id="CP072133">
    <property type="protein sequence ID" value="QTH70442.1"/>
    <property type="molecule type" value="Genomic_DNA"/>
</dbReference>
<evidence type="ECO:0000313" key="1">
    <source>
        <dbReference type="EMBL" id="QTH70442.1"/>
    </source>
</evidence>
<dbReference type="Proteomes" id="UP000664904">
    <property type="component" value="Chromosome"/>
</dbReference>